<dbReference type="GO" id="GO:0009307">
    <property type="term" value="P:DNA restriction-modification system"/>
    <property type="evidence" value="ECO:0007669"/>
    <property type="project" value="UniProtKB-KW"/>
</dbReference>
<dbReference type="EC" id="2.1.1.113" evidence="2"/>
<evidence type="ECO:0000313" key="11">
    <source>
        <dbReference type="Proteomes" id="UP000823631"/>
    </source>
</evidence>
<dbReference type="AlphaFoldDB" id="A0A9D9DBR2"/>
<evidence type="ECO:0000313" key="10">
    <source>
        <dbReference type="EMBL" id="MBO8415201.1"/>
    </source>
</evidence>
<organism evidence="10 11">
    <name type="scientific">Candidatus Avisuccinivibrio stercorigallinarum</name>
    <dbReference type="NCBI Taxonomy" id="2840704"/>
    <lineage>
        <taxon>Bacteria</taxon>
        <taxon>Pseudomonadati</taxon>
        <taxon>Pseudomonadota</taxon>
        <taxon>Gammaproteobacteria</taxon>
        <taxon>Aeromonadales</taxon>
        <taxon>Succinivibrionaceae</taxon>
        <taxon>Succinivibrionaceae incertae sedis</taxon>
        <taxon>Candidatus Avisuccinivibrio</taxon>
    </lineage>
</organism>
<dbReference type="InterPro" id="IPR017985">
    <property type="entry name" value="MeTrfase_CN4_CS"/>
</dbReference>
<keyword evidence="4" id="KW-0808">Transferase</keyword>
<evidence type="ECO:0000256" key="7">
    <source>
        <dbReference type="ARBA" id="ARBA00023125"/>
    </source>
</evidence>
<reference evidence="10" key="1">
    <citation type="submission" date="2020-10" db="EMBL/GenBank/DDBJ databases">
        <authorList>
            <person name="Gilroy R."/>
        </authorList>
    </citation>
    <scope>NUCLEOTIDE SEQUENCE</scope>
    <source>
        <strain evidence="10">17213</strain>
    </source>
</reference>
<keyword evidence="3" id="KW-0489">Methyltransferase</keyword>
<dbReference type="InterPro" id="IPR029063">
    <property type="entry name" value="SAM-dependent_MTases_sf"/>
</dbReference>
<gene>
    <name evidence="10" type="ORF">IAB19_02335</name>
</gene>
<dbReference type="InterPro" id="IPR002941">
    <property type="entry name" value="DNA_methylase_N4/N6"/>
</dbReference>
<comment type="caution">
    <text evidence="10">The sequence shown here is derived from an EMBL/GenBank/DDBJ whole genome shotgun (WGS) entry which is preliminary data.</text>
</comment>
<evidence type="ECO:0000259" key="9">
    <source>
        <dbReference type="Pfam" id="PF01555"/>
    </source>
</evidence>
<evidence type="ECO:0000256" key="3">
    <source>
        <dbReference type="ARBA" id="ARBA00022603"/>
    </source>
</evidence>
<evidence type="ECO:0000256" key="6">
    <source>
        <dbReference type="ARBA" id="ARBA00022747"/>
    </source>
</evidence>
<protein>
    <recommendedName>
        <fullName evidence="2">site-specific DNA-methyltransferase (cytosine-N(4)-specific)</fullName>
        <ecNumber evidence="2">2.1.1.113</ecNumber>
    </recommendedName>
</protein>
<dbReference type="GO" id="GO:0032259">
    <property type="term" value="P:methylation"/>
    <property type="evidence" value="ECO:0007669"/>
    <property type="project" value="UniProtKB-KW"/>
</dbReference>
<dbReference type="GO" id="GO:0015667">
    <property type="term" value="F:site-specific DNA-methyltransferase (cytosine-N4-specific) activity"/>
    <property type="evidence" value="ECO:0007669"/>
    <property type="project" value="UniProtKB-EC"/>
</dbReference>
<keyword evidence="7" id="KW-0238">DNA-binding</keyword>
<evidence type="ECO:0000256" key="4">
    <source>
        <dbReference type="ARBA" id="ARBA00022679"/>
    </source>
</evidence>
<comment type="catalytic activity">
    <reaction evidence="8">
        <text>a 2'-deoxycytidine in DNA + S-adenosyl-L-methionine = an N(4)-methyl-2'-deoxycytidine in DNA + S-adenosyl-L-homocysteine + H(+)</text>
        <dbReference type="Rhea" id="RHEA:16857"/>
        <dbReference type="Rhea" id="RHEA-COMP:11369"/>
        <dbReference type="Rhea" id="RHEA-COMP:13674"/>
        <dbReference type="ChEBI" id="CHEBI:15378"/>
        <dbReference type="ChEBI" id="CHEBI:57856"/>
        <dbReference type="ChEBI" id="CHEBI:59789"/>
        <dbReference type="ChEBI" id="CHEBI:85452"/>
        <dbReference type="ChEBI" id="CHEBI:137933"/>
        <dbReference type="EC" id="2.1.1.113"/>
    </reaction>
</comment>
<feature type="domain" description="DNA methylase N-4/N-6" evidence="9">
    <location>
        <begin position="31"/>
        <end position="79"/>
    </location>
</feature>
<proteinExistence type="inferred from homology"/>
<dbReference type="Proteomes" id="UP000823631">
    <property type="component" value="Unassembled WGS sequence"/>
</dbReference>
<dbReference type="PROSITE" id="PS00093">
    <property type="entry name" value="N4_MTASE"/>
    <property type="match status" value="1"/>
</dbReference>
<reference evidence="10" key="2">
    <citation type="journal article" date="2021" name="PeerJ">
        <title>Extensive microbial diversity within the chicken gut microbiome revealed by metagenomics and culture.</title>
        <authorList>
            <person name="Gilroy R."/>
            <person name="Ravi A."/>
            <person name="Getino M."/>
            <person name="Pursley I."/>
            <person name="Horton D.L."/>
            <person name="Alikhan N.F."/>
            <person name="Baker D."/>
            <person name="Gharbi K."/>
            <person name="Hall N."/>
            <person name="Watson M."/>
            <person name="Adriaenssens E.M."/>
            <person name="Foster-Nyarko E."/>
            <person name="Jarju S."/>
            <person name="Secka A."/>
            <person name="Antonio M."/>
            <person name="Oren A."/>
            <person name="Chaudhuri R.R."/>
            <person name="La Ragione R."/>
            <person name="Hildebrand F."/>
            <person name="Pallen M.J."/>
        </authorList>
    </citation>
    <scope>NUCLEOTIDE SEQUENCE</scope>
    <source>
        <strain evidence="10">17213</strain>
    </source>
</reference>
<keyword evidence="6" id="KW-0680">Restriction system</keyword>
<accession>A0A9D9DBR2</accession>
<evidence type="ECO:0000256" key="8">
    <source>
        <dbReference type="ARBA" id="ARBA00049120"/>
    </source>
</evidence>
<dbReference type="GO" id="GO:0003677">
    <property type="term" value="F:DNA binding"/>
    <property type="evidence" value="ECO:0007669"/>
    <property type="project" value="UniProtKB-KW"/>
</dbReference>
<dbReference type="EMBL" id="JADINH010000039">
    <property type="protein sequence ID" value="MBO8415201.1"/>
    <property type="molecule type" value="Genomic_DNA"/>
</dbReference>
<dbReference type="Pfam" id="PF01555">
    <property type="entry name" value="N6_N4_Mtase"/>
    <property type="match status" value="1"/>
</dbReference>
<name>A0A9D9DBR2_9GAMM</name>
<dbReference type="GO" id="GO:0008170">
    <property type="term" value="F:N-methyltransferase activity"/>
    <property type="evidence" value="ECO:0007669"/>
    <property type="project" value="InterPro"/>
</dbReference>
<evidence type="ECO:0000256" key="5">
    <source>
        <dbReference type="ARBA" id="ARBA00022691"/>
    </source>
</evidence>
<sequence length="424" mass="47015">MQQNIAQNATLTFKYNQELGRHGWLRLTPAYSVRLVEQLLQELDYKPRCVLDPFSGSGTTALVCANQGINSFAFDINPFLVWLGNVKLCQYSSETRAAFVHIAAELAGDLQRCQPAALPPIFNLDRWWGRAQADFLARLKGAIWELRSTCDGEVVQLLQIAFCRMVIELSNAAFNHVSTSFKNTTGAANAADAADAADAVSTAIAEEAFDPKAAREQFLQSCSMVSEGAAICPQAQAQVLLRDARDAPAQFTNQFDTIITSPPYPNRISYIRELRPYMFWMDMLKSAGQAGELDWQAIGGTWGRATSRLGSWHSAGTLPQYICALADKIAKADHKSARLMANYVLKYFEDMREHLHSAFAGLCRGGRVFYIVGNSSFYGVLVPTDQIYADLLQDAGFVDVDCTVVRKRNCNKKLFEYAVSARKP</sequence>
<evidence type="ECO:0000256" key="1">
    <source>
        <dbReference type="ARBA" id="ARBA00010203"/>
    </source>
</evidence>
<comment type="similarity">
    <text evidence="1">Belongs to the N(4)/N(6)-methyltransferase family. N(4) subfamily.</text>
</comment>
<keyword evidence="5" id="KW-0949">S-adenosyl-L-methionine</keyword>
<evidence type="ECO:0000256" key="2">
    <source>
        <dbReference type="ARBA" id="ARBA00012185"/>
    </source>
</evidence>
<dbReference type="Gene3D" id="3.40.50.150">
    <property type="entry name" value="Vaccinia Virus protein VP39"/>
    <property type="match status" value="2"/>
</dbReference>
<dbReference type="SUPFAM" id="SSF53335">
    <property type="entry name" value="S-adenosyl-L-methionine-dependent methyltransferases"/>
    <property type="match status" value="1"/>
</dbReference>